<dbReference type="Proteomes" id="UP000670947">
    <property type="component" value="Unassembled WGS sequence"/>
</dbReference>
<reference evidence="2 3" key="1">
    <citation type="submission" date="2021-03" db="EMBL/GenBank/DDBJ databases">
        <title>Paenibacillus artemisicola MWE-103 whole genome sequence.</title>
        <authorList>
            <person name="Ham Y.J."/>
        </authorList>
    </citation>
    <scope>NUCLEOTIDE SEQUENCE [LARGE SCALE GENOMIC DNA]</scope>
    <source>
        <strain evidence="2 3">MWE-103</strain>
    </source>
</reference>
<organism evidence="2 3">
    <name type="scientific">Paenibacillus artemisiicola</name>
    <dbReference type="NCBI Taxonomy" id="1172618"/>
    <lineage>
        <taxon>Bacteria</taxon>
        <taxon>Bacillati</taxon>
        <taxon>Bacillota</taxon>
        <taxon>Bacilli</taxon>
        <taxon>Bacillales</taxon>
        <taxon>Paenibacillaceae</taxon>
        <taxon>Paenibacillus</taxon>
    </lineage>
</organism>
<proteinExistence type="predicted"/>
<protein>
    <submittedName>
        <fullName evidence="2">DUF2087 domain-containing protein</fullName>
    </submittedName>
</protein>
<dbReference type="InterPro" id="IPR018656">
    <property type="entry name" value="DUF2087"/>
</dbReference>
<dbReference type="EMBL" id="JAGGDJ010000003">
    <property type="protein sequence ID" value="MBO7743798.1"/>
    <property type="molecule type" value="Genomic_DNA"/>
</dbReference>
<accession>A0ABS3W687</accession>
<gene>
    <name evidence="2" type="ORF">I8J29_06300</name>
</gene>
<name>A0ABS3W687_9BACL</name>
<evidence type="ECO:0000313" key="2">
    <source>
        <dbReference type="EMBL" id="MBO7743798.1"/>
    </source>
</evidence>
<keyword evidence="3" id="KW-1185">Reference proteome</keyword>
<comment type="caution">
    <text evidence="2">The sequence shown here is derived from an EMBL/GenBank/DDBJ whole genome shotgun (WGS) entry which is preliminary data.</text>
</comment>
<feature type="domain" description="DUF2087" evidence="1">
    <location>
        <begin position="187"/>
        <end position="254"/>
    </location>
</feature>
<dbReference type="Pfam" id="PF09860">
    <property type="entry name" value="DUF2087"/>
    <property type="match status" value="1"/>
</dbReference>
<evidence type="ECO:0000313" key="3">
    <source>
        <dbReference type="Proteomes" id="UP000670947"/>
    </source>
</evidence>
<sequence length="257" mass="28468">MGEMDVSEALYGASLPELKQGYMFHDESDGYCCLVCGERYEDGVVYPVGDRMMEARKAIAAHVAAAHGTMLQFLLGLDKKSTGLTELQKLLIGAFASGKPDAEIVELTGAGSASTIRNHRFSLKERAKQAKLFLAIMEMLDESAEPSAKAVPARRTAPLPDERFALPPEEYKALLDKYLPQGLDGTLTGLPRKAKRRTALLRHIATSFRKGRRYREAEVDELLARLMPEEFATLRLLLVDYGFLVREGEGDAYRLGI</sequence>
<evidence type="ECO:0000259" key="1">
    <source>
        <dbReference type="Pfam" id="PF09860"/>
    </source>
</evidence>